<keyword evidence="1" id="KW-0479">Metal-binding</keyword>
<evidence type="ECO:0000259" key="7">
    <source>
        <dbReference type="PROSITE" id="PS50048"/>
    </source>
</evidence>
<sequence length="681" mass="75898">MARPKVLPANRLRANTACTACRSSKKRCSGSFPCTNCINKGRSRTCTPFKSLDTNLRNRPVPASRPQVSDRPPWSETEPEAQSSLRSQTHEVITPRRESDTLEPGSRSPEATHRTHSRMLRNLQGERVYVGKAASLSFLQLLRDTVTQHIGPSQFSHNVRSEDMLETEAHHDLLNFSEERCSVEEKRQFIRNYEAATTGFLYVGCGDGILSTLMDSAEPKTDKEKTRAAIVDLMVAIGAQTCLNEPETVQVERFYFARGQRRTFANFLEDPSMDLIRVFLLLSFYMLGACRRNAAFMYLGVASRAAVALGFHVDPSGSVSRNERYERSRLWMSLCVLDLMVSSILGRPSAISPLLPESRQTISRVGTDSTATGLEASYHLSFILDEIVNRLYGEKAASTETADLLLGKLNRWSEHLPHSLRTTSSEHEDESAIRQHTIGNMHVACSYHFAVILVTRPFLISALSVRLARLHQSLSSGVFSEPLEEDPAHSRLAAACIDSAVYMLQTCLEVLQSGLLFRNMCILKAFVFAAALVLGFSMFSHRDVDSEIDGAFRGALTILRMLAPQSAQAAHYLEITSMLESAITQQRQQLAAHARQRRSQYVNRIFSLNDNPTTPRTQSESADQPETTTPRLAQGAPYSWLQSDDGTGAVTPLLDGTLLDWEGMDLPLWDSFPFLTELSII</sequence>
<dbReference type="GO" id="GO:0000978">
    <property type="term" value="F:RNA polymerase II cis-regulatory region sequence-specific DNA binding"/>
    <property type="evidence" value="ECO:0007669"/>
    <property type="project" value="TreeGrafter"/>
</dbReference>
<name>A0A1F5LG29_PENAI</name>
<feature type="region of interest" description="Disordered" evidence="6">
    <location>
        <begin position="607"/>
        <end position="632"/>
    </location>
</feature>
<dbReference type="InterPro" id="IPR001138">
    <property type="entry name" value="Zn2Cys6_DnaBD"/>
</dbReference>
<accession>A0A1F5LG29</accession>
<dbReference type="InterPro" id="IPR036864">
    <property type="entry name" value="Zn2-C6_fun-type_DNA-bd_sf"/>
</dbReference>
<evidence type="ECO:0000256" key="4">
    <source>
        <dbReference type="ARBA" id="ARBA00023163"/>
    </source>
</evidence>
<dbReference type="InterPro" id="IPR051127">
    <property type="entry name" value="Fungal_SecMet_Regulators"/>
</dbReference>
<dbReference type="Pfam" id="PF00172">
    <property type="entry name" value="Zn_clus"/>
    <property type="match status" value="1"/>
</dbReference>
<organism evidence="8 9">
    <name type="scientific">Penicillium arizonense</name>
    <dbReference type="NCBI Taxonomy" id="1835702"/>
    <lineage>
        <taxon>Eukaryota</taxon>
        <taxon>Fungi</taxon>
        <taxon>Dikarya</taxon>
        <taxon>Ascomycota</taxon>
        <taxon>Pezizomycotina</taxon>
        <taxon>Eurotiomycetes</taxon>
        <taxon>Eurotiomycetidae</taxon>
        <taxon>Eurotiales</taxon>
        <taxon>Aspergillaceae</taxon>
        <taxon>Penicillium</taxon>
    </lineage>
</organism>
<dbReference type="EMBL" id="LXJU01000011">
    <property type="protein sequence ID" value="OGE52168.1"/>
    <property type="molecule type" value="Genomic_DNA"/>
</dbReference>
<dbReference type="SMART" id="SM00906">
    <property type="entry name" value="Fungal_trans"/>
    <property type="match status" value="1"/>
</dbReference>
<evidence type="ECO:0000313" key="8">
    <source>
        <dbReference type="EMBL" id="OGE52168.1"/>
    </source>
</evidence>
<keyword evidence="2" id="KW-0805">Transcription regulation</keyword>
<keyword evidence="5" id="KW-0539">Nucleus</keyword>
<protein>
    <recommendedName>
        <fullName evidence="7">Zn(2)-C6 fungal-type domain-containing protein</fullName>
    </recommendedName>
</protein>
<dbReference type="SUPFAM" id="SSF57701">
    <property type="entry name" value="Zn2/Cys6 DNA-binding domain"/>
    <property type="match status" value="1"/>
</dbReference>
<keyword evidence="3" id="KW-0238">DNA-binding</keyword>
<dbReference type="GO" id="GO:0000435">
    <property type="term" value="P:positive regulation of transcription from RNA polymerase II promoter by galactose"/>
    <property type="evidence" value="ECO:0007669"/>
    <property type="project" value="TreeGrafter"/>
</dbReference>
<dbReference type="GO" id="GO:0005634">
    <property type="term" value="C:nucleus"/>
    <property type="evidence" value="ECO:0007669"/>
    <property type="project" value="TreeGrafter"/>
</dbReference>
<dbReference type="PANTHER" id="PTHR47424">
    <property type="entry name" value="REGULATORY PROTEIN GAL4"/>
    <property type="match status" value="1"/>
</dbReference>
<dbReference type="PROSITE" id="PS50048">
    <property type="entry name" value="ZN2_CY6_FUNGAL_2"/>
    <property type="match status" value="1"/>
</dbReference>
<feature type="region of interest" description="Disordered" evidence="6">
    <location>
        <begin position="57"/>
        <end position="118"/>
    </location>
</feature>
<proteinExistence type="predicted"/>
<dbReference type="GO" id="GO:0008270">
    <property type="term" value="F:zinc ion binding"/>
    <property type="evidence" value="ECO:0007669"/>
    <property type="project" value="InterPro"/>
</dbReference>
<keyword evidence="4" id="KW-0804">Transcription</keyword>
<keyword evidence="9" id="KW-1185">Reference proteome</keyword>
<feature type="compositionally biased region" description="Polar residues" evidence="6">
    <location>
        <begin position="80"/>
        <end position="91"/>
    </location>
</feature>
<dbReference type="GeneID" id="34577286"/>
<dbReference type="PANTHER" id="PTHR47424:SF9">
    <property type="entry name" value="TAH-2"/>
    <property type="match status" value="1"/>
</dbReference>
<dbReference type="PROSITE" id="PS00463">
    <property type="entry name" value="ZN2_CY6_FUNGAL_1"/>
    <property type="match status" value="1"/>
</dbReference>
<dbReference type="CDD" id="cd12148">
    <property type="entry name" value="fungal_TF_MHR"/>
    <property type="match status" value="1"/>
</dbReference>
<evidence type="ECO:0000256" key="2">
    <source>
        <dbReference type="ARBA" id="ARBA00023015"/>
    </source>
</evidence>
<dbReference type="STRING" id="1835702.A0A1F5LG29"/>
<comment type="caution">
    <text evidence="8">The sequence shown here is derived from an EMBL/GenBank/DDBJ whole genome shotgun (WGS) entry which is preliminary data.</text>
</comment>
<dbReference type="RefSeq" id="XP_022487610.1">
    <property type="nucleotide sequence ID" value="XM_022632552.1"/>
</dbReference>
<dbReference type="Proteomes" id="UP000177622">
    <property type="component" value="Unassembled WGS sequence"/>
</dbReference>
<dbReference type="OrthoDB" id="4064873at2759"/>
<feature type="domain" description="Zn(2)-C6 fungal-type" evidence="7">
    <location>
        <begin position="17"/>
        <end position="47"/>
    </location>
</feature>
<dbReference type="SMART" id="SM00066">
    <property type="entry name" value="GAL4"/>
    <property type="match status" value="1"/>
</dbReference>
<evidence type="ECO:0000256" key="3">
    <source>
        <dbReference type="ARBA" id="ARBA00023125"/>
    </source>
</evidence>
<dbReference type="CDD" id="cd00067">
    <property type="entry name" value="GAL4"/>
    <property type="match status" value="1"/>
</dbReference>
<evidence type="ECO:0000256" key="1">
    <source>
        <dbReference type="ARBA" id="ARBA00022723"/>
    </source>
</evidence>
<evidence type="ECO:0000256" key="5">
    <source>
        <dbReference type="ARBA" id="ARBA00023242"/>
    </source>
</evidence>
<dbReference type="Gene3D" id="4.10.240.10">
    <property type="entry name" value="Zn(2)-C6 fungal-type DNA-binding domain"/>
    <property type="match status" value="1"/>
</dbReference>
<dbReference type="InterPro" id="IPR007219">
    <property type="entry name" value="XnlR_reg_dom"/>
</dbReference>
<evidence type="ECO:0000313" key="9">
    <source>
        <dbReference type="Proteomes" id="UP000177622"/>
    </source>
</evidence>
<dbReference type="Pfam" id="PF04082">
    <property type="entry name" value="Fungal_trans"/>
    <property type="match status" value="1"/>
</dbReference>
<dbReference type="GO" id="GO:0000981">
    <property type="term" value="F:DNA-binding transcription factor activity, RNA polymerase II-specific"/>
    <property type="evidence" value="ECO:0007669"/>
    <property type="project" value="InterPro"/>
</dbReference>
<dbReference type="GO" id="GO:0006351">
    <property type="term" value="P:DNA-templated transcription"/>
    <property type="evidence" value="ECO:0007669"/>
    <property type="project" value="InterPro"/>
</dbReference>
<gene>
    <name evidence="8" type="ORF">PENARI_c011G03515</name>
</gene>
<dbReference type="AlphaFoldDB" id="A0A1F5LG29"/>
<reference evidence="8 9" key="1">
    <citation type="journal article" date="2016" name="Sci. Rep.">
        <title>Penicillium arizonense, a new, genome sequenced fungal species, reveals a high chemical diversity in secreted metabolites.</title>
        <authorList>
            <person name="Grijseels S."/>
            <person name="Nielsen J.C."/>
            <person name="Randelovic M."/>
            <person name="Nielsen J."/>
            <person name="Nielsen K.F."/>
            <person name="Workman M."/>
            <person name="Frisvad J.C."/>
        </authorList>
    </citation>
    <scope>NUCLEOTIDE SEQUENCE [LARGE SCALE GENOMIC DNA]</scope>
    <source>
        <strain evidence="8 9">CBS 141311</strain>
    </source>
</reference>
<feature type="compositionally biased region" description="Polar residues" evidence="6">
    <location>
        <begin position="607"/>
        <end position="631"/>
    </location>
</feature>
<evidence type="ECO:0000256" key="6">
    <source>
        <dbReference type="SAM" id="MobiDB-lite"/>
    </source>
</evidence>